<keyword evidence="3" id="KW-0560">Oxidoreductase</keyword>
<feature type="domain" description="Luciferase-like" evidence="2">
    <location>
        <begin position="4"/>
        <end position="301"/>
    </location>
</feature>
<gene>
    <name evidence="3" type="ORF">GKZ89_00875</name>
</gene>
<dbReference type="OrthoDB" id="9780518at2"/>
<dbReference type="Proteomes" id="UP000434639">
    <property type="component" value="Unassembled WGS sequence"/>
</dbReference>
<dbReference type="EMBL" id="WMIB01000001">
    <property type="protein sequence ID" value="MTH51941.1"/>
    <property type="molecule type" value="Genomic_DNA"/>
</dbReference>
<comment type="similarity">
    <text evidence="1">To bacterial alkanal monooxygenase alpha and beta chains.</text>
</comment>
<dbReference type="RefSeq" id="WP_155110495.1">
    <property type="nucleotide sequence ID" value="NZ_WMIB01000001.1"/>
</dbReference>
<dbReference type="PANTHER" id="PTHR30137:SF19">
    <property type="entry name" value="LUCIFERASE-LIKE MONOOXYGENASE"/>
    <property type="match status" value="1"/>
</dbReference>
<comment type="caution">
    <text evidence="3">The sequence shown here is derived from an EMBL/GenBank/DDBJ whole genome shotgun (WGS) entry which is preliminary data.</text>
</comment>
<dbReference type="InterPro" id="IPR036661">
    <property type="entry name" value="Luciferase-like_sf"/>
</dbReference>
<dbReference type="CDD" id="cd00347">
    <property type="entry name" value="Flavin_utilizing_monoxygenases"/>
    <property type="match status" value="1"/>
</dbReference>
<dbReference type="PANTHER" id="PTHR30137">
    <property type="entry name" value="LUCIFERASE-LIKE MONOOXYGENASE"/>
    <property type="match status" value="1"/>
</dbReference>
<dbReference type="Gene3D" id="3.20.20.30">
    <property type="entry name" value="Luciferase-like domain"/>
    <property type="match status" value="1"/>
</dbReference>
<sequence>MKLSILDQSAKPSDAAPLKALQSSLRLAQTGEELGYSRYWIAEHHDLPGLTSSAPEIMLAWIGGQTSRIRLGAGAILLPHYKPYKVAETFHMLATLFPGRIDLGISRSPGGSAEASIALSGNFLRNVKQLPDSLRELLHFIDHDFPVEHMYSKLNAAPLPAVPPQVFVLGTSMKSADLAAENGTGYAFGHFMGSEDPSVIARYSETYKPRSGNAAPPHRILTVSAVCAETPEKAAEIAYSGQVWQLMLAKGEGADGIPSAQEAKDYPKSFEDEEKLAAMSRNALIGTPSDVKMRLQQLSDAYGADEVMIITNVYAEEDKLHSYKLLAEACL</sequence>
<protein>
    <submittedName>
        <fullName evidence="3">MsnO8 family LLM class oxidoreductase</fullName>
        <ecNumber evidence="3">1.-.-.-</ecNumber>
    </submittedName>
</protein>
<dbReference type="GO" id="GO:0016705">
    <property type="term" value="F:oxidoreductase activity, acting on paired donors, with incorporation or reduction of molecular oxygen"/>
    <property type="evidence" value="ECO:0007669"/>
    <property type="project" value="InterPro"/>
</dbReference>
<name>A0A7X2S2C3_9BACI</name>
<dbReference type="EC" id="1.-.-.-" evidence="3"/>
<evidence type="ECO:0000256" key="1">
    <source>
        <dbReference type="ARBA" id="ARBA00007789"/>
    </source>
</evidence>
<dbReference type="GO" id="GO:0005829">
    <property type="term" value="C:cytosol"/>
    <property type="evidence" value="ECO:0007669"/>
    <property type="project" value="TreeGrafter"/>
</dbReference>
<dbReference type="InterPro" id="IPR050766">
    <property type="entry name" value="Bact_Lucif_Oxidored"/>
</dbReference>
<proteinExistence type="predicted"/>
<dbReference type="InterPro" id="IPR011251">
    <property type="entry name" value="Luciferase-like_dom"/>
</dbReference>
<evidence type="ECO:0000259" key="2">
    <source>
        <dbReference type="Pfam" id="PF00296"/>
    </source>
</evidence>
<dbReference type="InterPro" id="IPR019949">
    <property type="entry name" value="CmoO-like"/>
</dbReference>
<evidence type="ECO:0000313" key="3">
    <source>
        <dbReference type="EMBL" id="MTH51941.1"/>
    </source>
</evidence>
<accession>A0A7X2S2C3</accession>
<dbReference type="SUPFAM" id="SSF51679">
    <property type="entry name" value="Bacterial luciferase-like"/>
    <property type="match status" value="1"/>
</dbReference>
<evidence type="ECO:0000313" key="4">
    <source>
        <dbReference type="Proteomes" id="UP000434639"/>
    </source>
</evidence>
<dbReference type="Pfam" id="PF00296">
    <property type="entry name" value="Bac_luciferase"/>
    <property type="match status" value="1"/>
</dbReference>
<reference evidence="3 4" key="1">
    <citation type="journal article" date="2017" name="Int. J. Syst. Evol. Microbiol.">
        <title>Bacillus mangrovi sp. nov., isolated from a sediment sample from a mangrove forest.</title>
        <authorList>
            <person name="Gupta V."/>
            <person name="Singh P.K."/>
            <person name="Korpole S."/>
            <person name="Tanuku N.R.S."/>
            <person name="Pinnaka A.K."/>
        </authorList>
    </citation>
    <scope>NUCLEOTIDE SEQUENCE [LARGE SCALE GENOMIC DNA]</scope>
    <source>
        <strain evidence="3 4">KCTC 33872</strain>
    </source>
</reference>
<dbReference type="AlphaFoldDB" id="A0A7X2S2C3"/>
<organism evidence="3 4">
    <name type="scientific">Metabacillus mangrovi</name>
    <dbReference type="NCBI Taxonomy" id="1491830"/>
    <lineage>
        <taxon>Bacteria</taxon>
        <taxon>Bacillati</taxon>
        <taxon>Bacillota</taxon>
        <taxon>Bacilli</taxon>
        <taxon>Bacillales</taxon>
        <taxon>Bacillaceae</taxon>
        <taxon>Metabacillus</taxon>
    </lineage>
</organism>
<keyword evidence="4" id="KW-1185">Reference proteome</keyword>
<dbReference type="NCBIfam" id="TIGR03558">
    <property type="entry name" value="oxido_grp_1"/>
    <property type="match status" value="1"/>
</dbReference>